<accession>A0ABP8ZCA5</accession>
<dbReference type="RefSeq" id="WP_246994499.1">
    <property type="nucleotide sequence ID" value="NZ_BAABIE010000011.1"/>
</dbReference>
<gene>
    <name evidence="2" type="ORF">GCM10023217_24380</name>
</gene>
<dbReference type="PROSITE" id="PS50995">
    <property type="entry name" value="HTH_MARR_2"/>
    <property type="match status" value="1"/>
</dbReference>
<dbReference type="PANTHER" id="PTHR33164">
    <property type="entry name" value="TRANSCRIPTIONAL REGULATOR, MARR FAMILY"/>
    <property type="match status" value="1"/>
</dbReference>
<dbReference type="Pfam" id="PF12802">
    <property type="entry name" value="MarR_2"/>
    <property type="match status" value="1"/>
</dbReference>
<name>A0ABP8ZCA5_9ACTN</name>
<dbReference type="InterPro" id="IPR039422">
    <property type="entry name" value="MarR/SlyA-like"/>
</dbReference>
<evidence type="ECO:0000313" key="3">
    <source>
        <dbReference type="Proteomes" id="UP001500822"/>
    </source>
</evidence>
<dbReference type="SMART" id="SM00347">
    <property type="entry name" value="HTH_MARR"/>
    <property type="match status" value="1"/>
</dbReference>
<reference evidence="3" key="1">
    <citation type="journal article" date="2019" name="Int. J. Syst. Evol. Microbiol.">
        <title>The Global Catalogue of Microorganisms (GCM) 10K type strain sequencing project: providing services to taxonomists for standard genome sequencing and annotation.</title>
        <authorList>
            <consortium name="The Broad Institute Genomics Platform"/>
            <consortium name="The Broad Institute Genome Sequencing Center for Infectious Disease"/>
            <person name="Wu L."/>
            <person name="Ma J."/>
        </authorList>
    </citation>
    <scope>NUCLEOTIDE SEQUENCE [LARGE SCALE GENOMIC DNA]</scope>
    <source>
        <strain evidence="3">JCM 18077</strain>
    </source>
</reference>
<evidence type="ECO:0000259" key="1">
    <source>
        <dbReference type="PROSITE" id="PS50995"/>
    </source>
</evidence>
<proteinExistence type="predicted"/>
<dbReference type="Proteomes" id="UP001500822">
    <property type="component" value="Unassembled WGS sequence"/>
</dbReference>
<protein>
    <submittedName>
        <fullName evidence="2">MarR family transcriptional regulator</fullName>
    </submittedName>
</protein>
<keyword evidence="3" id="KW-1185">Reference proteome</keyword>
<dbReference type="InterPro" id="IPR036390">
    <property type="entry name" value="WH_DNA-bd_sf"/>
</dbReference>
<comment type="caution">
    <text evidence="2">The sequence shown here is derived from an EMBL/GenBank/DDBJ whole genome shotgun (WGS) entry which is preliminary data.</text>
</comment>
<dbReference type="Gene3D" id="1.10.10.10">
    <property type="entry name" value="Winged helix-like DNA-binding domain superfamily/Winged helix DNA-binding domain"/>
    <property type="match status" value="1"/>
</dbReference>
<dbReference type="InterPro" id="IPR036388">
    <property type="entry name" value="WH-like_DNA-bd_sf"/>
</dbReference>
<evidence type="ECO:0000313" key="2">
    <source>
        <dbReference type="EMBL" id="GAA4752538.1"/>
    </source>
</evidence>
<organism evidence="2 3">
    <name type="scientific">Gordonia alkaliphila</name>
    <dbReference type="NCBI Taxonomy" id="1053547"/>
    <lineage>
        <taxon>Bacteria</taxon>
        <taxon>Bacillati</taxon>
        <taxon>Actinomycetota</taxon>
        <taxon>Actinomycetes</taxon>
        <taxon>Mycobacteriales</taxon>
        <taxon>Gordoniaceae</taxon>
        <taxon>Gordonia</taxon>
    </lineage>
</organism>
<dbReference type="PANTHER" id="PTHR33164:SF99">
    <property type="entry name" value="MARR FAMILY REGULATORY PROTEIN"/>
    <property type="match status" value="1"/>
</dbReference>
<dbReference type="InterPro" id="IPR000835">
    <property type="entry name" value="HTH_MarR-typ"/>
</dbReference>
<feature type="domain" description="HTH marR-type" evidence="1">
    <location>
        <begin position="11"/>
        <end position="147"/>
    </location>
</feature>
<dbReference type="SUPFAM" id="SSF46785">
    <property type="entry name" value="Winged helix' DNA-binding domain"/>
    <property type="match status" value="1"/>
</dbReference>
<sequence length="153" mass="17657">MNLTIDDADPRSRAWRLFIETSARLTTAIDEQLRSESEMTLSDFHVMLILSEAPDQRLRMKEIAQRMVFTASRLTYQVDSLCKRGWVRREKVPEDGRGSYAILTDEGRAAFEAAARGHRDLVNHLFFTPLSRNDGQELVDIMTRLAEPLDRME</sequence>
<dbReference type="EMBL" id="BAABIE010000011">
    <property type="protein sequence ID" value="GAA4752538.1"/>
    <property type="molecule type" value="Genomic_DNA"/>
</dbReference>